<sequence length="61" mass="7099">MVMSVLLWPFGSRDYRVWQGKVEPGFPEETNENKGPGFCQMQNEPDRIRSAEMKSVMRFSS</sequence>
<organism evidence="1 2">
    <name type="scientific">Agrobacterium fabrum</name>
    <dbReference type="NCBI Taxonomy" id="1176649"/>
    <lineage>
        <taxon>Bacteria</taxon>
        <taxon>Pseudomonadati</taxon>
        <taxon>Pseudomonadota</taxon>
        <taxon>Alphaproteobacteria</taxon>
        <taxon>Hyphomicrobiales</taxon>
        <taxon>Rhizobiaceae</taxon>
        <taxon>Rhizobium/Agrobacterium group</taxon>
        <taxon>Agrobacterium</taxon>
        <taxon>Agrobacterium tumefaciens complex</taxon>
    </lineage>
</organism>
<dbReference type="Proteomes" id="UP000249769">
    <property type="component" value="Unassembled WGS sequence"/>
</dbReference>
<comment type="caution">
    <text evidence="1">The sequence shown here is derived from an EMBL/GenBank/DDBJ whole genome shotgun (WGS) entry which is preliminary data.</text>
</comment>
<dbReference type="AlphaFoldDB" id="A0A2W5F8R7"/>
<evidence type="ECO:0000313" key="1">
    <source>
        <dbReference type="EMBL" id="PZP51808.1"/>
    </source>
</evidence>
<evidence type="ECO:0000313" key="2">
    <source>
        <dbReference type="Proteomes" id="UP000249769"/>
    </source>
</evidence>
<proteinExistence type="predicted"/>
<reference evidence="1 2" key="1">
    <citation type="submission" date="2017-08" db="EMBL/GenBank/DDBJ databases">
        <title>Infants hospitalized years apart are colonized by the same room-sourced microbial strains.</title>
        <authorList>
            <person name="Brooks B."/>
            <person name="Olm M.R."/>
            <person name="Firek B.A."/>
            <person name="Baker R."/>
            <person name="Thomas B.C."/>
            <person name="Morowitz M.J."/>
            <person name="Banfield J.F."/>
        </authorList>
    </citation>
    <scope>NUCLEOTIDE SEQUENCE [LARGE SCALE GENOMIC DNA]</scope>
    <source>
        <strain evidence="1">S2_009_000_R2_73</strain>
    </source>
</reference>
<protein>
    <submittedName>
        <fullName evidence="1">Uncharacterized protein</fullName>
    </submittedName>
</protein>
<gene>
    <name evidence="1" type="ORF">DI595_08155</name>
</gene>
<accession>A0A2W5F8R7</accession>
<name>A0A2W5F8R7_9HYPH</name>
<dbReference type="EMBL" id="QFOL01000067">
    <property type="protein sequence ID" value="PZP51808.1"/>
    <property type="molecule type" value="Genomic_DNA"/>
</dbReference>